<dbReference type="PANTHER" id="PTHR31973:SF187">
    <property type="entry name" value="MUTATOR TRANSPOSASE MUDRA PROTEIN"/>
    <property type="match status" value="1"/>
</dbReference>
<feature type="compositionally biased region" description="Low complexity" evidence="1">
    <location>
        <begin position="475"/>
        <end position="485"/>
    </location>
</feature>
<organism evidence="3 4">
    <name type="scientific">Sesamum angolense</name>
    <dbReference type="NCBI Taxonomy" id="2727404"/>
    <lineage>
        <taxon>Eukaryota</taxon>
        <taxon>Viridiplantae</taxon>
        <taxon>Streptophyta</taxon>
        <taxon>Embryophyta</taxon>
        <taxon>Tracheophyta</taxon>
        <taxon>Spermatophyta</taxon>
        <taxon>Magnoliopsida</taxon>
        <taxon>eudicotyledons</taxon>
        <taxon>Gunneridae</taxon>
        <taxon>Pentapetalae</taxon>
        <taxon>asterids</taxon>
        <taxon>lamiids</taxon>
        <taxon>Lamiales</taxon>
        <taxon>Pedaliaceae</taxon>
        <taxon>Sesamum</taxon>
    </lineage>
</organism>
<reference evidence="3" key="1">
    <citation type="submission" date="2020-06" db="EMBL/GenBank/DDBJ databases">
        <authorList>
            <person name="Li T."/>
            <person name="Hu X."/>
            <person name="Zhang T."/>
            <person name="Song X."/>
            <person name="Zhang H."/>
            <person name="Dai N."/>
            <person name="Sheng W."/>
            <person name="Hou X."/>
            <person name="Wei L."/>
        </authorList>
    </citation>
    <scope>NUCLEOTIDE SEQUENCE</scope>
    <source>
        <strain evidence="3">K16</strain>
        <tissue evidence="3">Leaf</tissue>
    </source>
</reference>
<dbReference type="Proteomes" id="UP001289374">
    <property type="component" value="Unassembled WGS sequence"/>
</dbReference>
<feature type="region of interest" description="Disordered" evidence="1">
    <location>
        <begin position="429"/>
        <end position="517"/>
    </location>
</feature>
<name>A0AAE1W3N4_9LAMI</name>
<reference evidence="3" key="2">
    <citation type="journal article" date="2024" name="Plant">
        <title>Genomic evolution and insights into agronomic trait innovations of Sesamum species.</title>
        <authorList>
            <person name="Miao H."/>
            <person name="Wang L."/>
            <person name="Qu L."/>
            <person name="Liu H."/>
            <person name="Sun Y."/>
            <person name="Le M."/>
            <person name="Wang Q."/>
            <person name="Wei S."/>
            <person name="Zheng Y."/>
            <person name="Lin W."/>
            <person name="Duan Y."/>
            <person name="Cao H."/>
            <person name="Xiong S."/>
            <person name="Wang X."/>
            <person name="Wei L."/>
            <person name="Li C."/>
            <person name="Ma Q."/>
            <person name="Ju M."/>
            <person name="Zhao R."/>
            <person name="Li G."/>
            <person name="Mu C."/>
            <person name="Tian Q."/>
            <person name="Mei H."/>
            <person name="Zhang T."/>
            <person name="Gao T."/>
            <person name="Zhang H."/>
        </authorList>
    </citation>
    <scope>NUCLEOTIDE SEQUENCE</scope>
    <source>
        <strain evidence="3">K16</strain>
    </source>
</reference>
<feature type="domain" description="MULE transposase" evidence="2">
    <location>
        <begin position="178"/>
        <end position="273"/>
    </location>
</feature>
<keyword evidence="4" id="KW-1185">Reference proteome</keyword>
<evidence type="ECO:0000313" key="3">
    <source>
        <dbReference type="EMBL" id="KAK4386170.1"/>
    </source>
</evidence>
<gene>
    <name evidence="3" type="ORF">Sango_2487600</name>
</gene>
<evidence type="ECO:0000259" key="2">
    <source>
        <dbReference type="Pfam" id="PF10551"/>
    </source>
</evidence>
<proteinExistence type="predicted"/>
<sequence>MRDWAVRRGWDLKLVKNEKQLILATCKNECNWKLRASSVMKSTTFQIKSIKGKHTCAHKVENKQANYKYIGKRLESFVRDNPNESLQFEKKVRRELQIEVSDYKVYRAKKYALELIRGDVKEQYARLYDYCHTVVKHNPASSLIMKLNKEVNPPVLQRMYFCLKGMRDGFIEGCRPLIGLDGCFLKGLFKGQLLAAIGRDPNDNIYPIAVAYVEVEKYDSWEWFLNLLLRDIGSHNERGWAFISDRQKGLLEAIAELAPGAEHRFCLRHMYNNFKGKFKGQKLKKMFWKAASTYNVNQHLKTMAEIQNMYPKRVGEQTPYEWLAEIPPVHWARCFFPTKTRCDVLVNNMNESFNHIIMEARELPIIDMFEWIRKKFMTRIQLVGYPCCHAIAAIDYHRLKMEDFIDECFKKEVYLKVYSHMIHPVPGMHDFEDSKMGRVEPPDNQDQRRQGSSTSHGASGSRRYLQFFPNHQDSQPHVPVQPQVPSYDPPPQTAPRNPFKSSRTAPDETTTRGFNVHKPSYEQAIHSKKTTQQSVQQQHPQSSGLHQVLGCLVMDFAKLIVANHVEI</sequence>
<feature type="compositionally biased region" description="Basic and acidic residues" evidence="1">
    <location>
        <begin position="429"/>
        <end position="449"/>
    </location>
</feature>
<evidence type="ECO:0000313" key="4">
    <source>
        <dbReference type="Proteomes" id="UP001289374"/>
    </source>
</evidence>
<comment type="caution">
    <text evidence="3">The sequence shown here is derived from an EMBL/GenBank/DDBJ whole genome shotgun (WGS) entry which is preliminary data.</text>
</comment>
<protein>
    <recommendedName>
        <fullName evidence="2">MULE transposase domain-containing protein</fullName>
    </recommendedName>
</protein>
<dbReference type="PANTHER" id="PTHR31973">
    <property type="entry name" value="POLYPROTEIN, PUTATIVE-RELATED"/>
    <property type="match status" value="1"/>
</dbReference>
<dbReference type="InterPro" id="IPR018289">
    <property type="entry name" value="MULE_transposase_dom"/>
</dbReference>
<dbReference type="AlphaFoldDB" id="A0AAE1W3N4"/>
<dbReference type="EMBL" id="JACGWL010000015">
    <property type="protein sequence ID" value="KAK4386170.1"/>
    <property type="molecule type" value="Genomic_DNA"/>
</dbReference>
<dbReference type="Pfam" id="PF10551">
    <property type="entry name" value="MULE"/>
    <property type="match status" value="1"/>
</dbReference>
<evidence type="ECO:0000256" key="1">
    <source>
        <dbReference type="SAM" id="MobiDB-lite"/>
    </source>
</evidence>
<accession>A0AAE1W3N4</accession>